<feature type="compositionally biased region" description="Low complexity" evidence="1">
    <location>
        <begin position="183"/>
        <end position="194"/>
    </location>
</feature>
<keyword evidence="3" id="KW-1185">Reference proteome</keyword>
<protein>
    <submittedName>
        <fullName evidence="2">Uncharacterized protein</fullName>
    </submittedName>
</protein>
<organism evidence="2 3">
    <name type="scientific">Glomus cerebriforme</name>
    <dbReference type="NCBI Taxonomy" id="658196"/>
    <lineage>
        <taxon>Eukaryota</taxon>
        <taxon>Fungi</taxon>
        <taxon>Fungi incertae sedis</taxon>
        <taxon>Mucoromycota</taxon>
        <taxon>Glomeromycotina</taxon>
        <taxon>Glomeromycetes</taxon>
        <taxon>Glomerales</taxon>
        <taxon>Glomeraceae</taxon>
        <taxon>Glomus</taxon>
    </lineage>
</organism>
<feature type="region of interest" description="Disordered" evidence="1">
    <location>
        <begin position="163"/>
        <end position="198"/>
    </location>
</feature>
<feature type="compositionally biased region" description="Acidic residues" evidence="1">
    <location>
        <begin position="172"/>
        <end position="181"/>
    </location>
</feature>
<gene>
    <name evidence="2" type="ORF">C1645_735403</name>
</gene>
<reference evidence="2 3" key="1">
    <citation type="submission" date="2018-06" db="EMBL/GenBank/DDBJ databases">
        <title>Comparative genomics reveals the genomic features of Rhizophagus irregularis, R. cerebriforme, R. diaphanum and Gigaspora rosea, and their symbiotic lifestyle signature.</title>
        <authorList>
            <person name="Morin E."/>
            <person name="San Clemente H."/>
            <person name="Chen E.C.H."/>
            <person name="De La Providencia I."/>
            <person name="Hainaut M."/>
            <person name="Kuo A."/>
            <person name="Kohler A."/>
            <person name="Murat C."/>
            <person name="Tang N."/>
            <person name="Roy S."/>
            <person name="Loubradou J."/>
            <person name="Henrissat B."/>
            <person name="Grigoriev I.V."/>
            <person name="Corradi N."/>
            <person name="Roux C."/>
            <person name="Martin F.M."/>
        </authorList>
    </citation>
    <scope>NUCLEOTIDE SEQUENCE [LARGE SCALE GENOMIC DNA]</scope>
    <source>
        <strain evidence="2 3">DAOM 227022</strain>
    </source>
</reference>
<evidence type="ECO:0000313" key="3">
    <source>
        <dbReference type="Proteomes" id="UP000265703"/>
    </source>
</evidence>
<proteinExistence type="predicted"/>
<dbReference type="Proteomes" id="UP000265703">
    <property type="component" value="Unassembled WGS sequence"/>
</dbReference>
<comment type="caution">
    <text evidence="2">The sequence shown here is derived from an EMBL/GenBank/DDBJ whole genome shotgun (WGS) entry which is preliminary data.</text>
</comment>
<dbReference type="AlphaFoldDB" id="A0A397T9Q7"/>
<evidence type="ECO:0000256" key="1">
    <source>
        <dbReference type="SAM" id="MobiDB-lite"/>
    </source>
</evidence>
<dbReference type="OrthoDB" id="2372098at2759"/>
<accession>A0A397T9Q7</accession>
<dbReference type="EMBL" id="QKYT01000100">
    <property type="protein sequence ID" value="RIA93636.1"/>
    <property type="molecule type" value="Genomic_DNA"/>
</dbReference>
<evidence type="ECO:0000313" key="2">
    <source>
        <dbReference type="EMBL" id="RIA93636.1"/>
    </source>
</evidence>
<name>A0A397T9Q7_9GLOM</name>
<sequence>MVDIDFVYNVSIHKLRNFHTSNRDSGDLRKLVLLNNFVYEKFYSSGQEDDFLEWSEEDIKKDEESWLDSVLDELDEDDYVHINVKPFEHQSTITSFPIDHYDDPRQYEDRYVQDNNNAMEYENLSHEQPNHQQQQQQQQHSKGDEVIIPHDLLHLPLLDPSGDFNMVIDDQQQNDDDDDDLMNNSITSNDSSSQQDDDINMTEIEGSSENLSSELGFHPYWKDNSIISQPSSSQPRTYFDFNTRSFGIPKIFHKYRFDQDDDTSSPRRICPPNAVLELLQSDYLYQSLESPLRRSKDDLDILYSLTPKDLDRGVLMDMISMLEYYGSKTNHNKSNSSEINDIWFMDNNNHH</sequence>